<dbReference type="EMBL" id="JAJISD010000001">
    <property type="protein sequence ID" value="MCC8427362.1"/>
    <property type="molecule type" value="Genomic_DNA"/>
</dbReference>
<gene>
    <name evidence="2" type="ORF">LJ725_00150</name>
</gene>
<dbReference type="PROSITE" id="PS51819">
    <property type="entry name" value="VOC"/>
    <property type="match status" value="1"/>
</dbReference>
<dbReference type="Proteomes" id="UP001198862">
    <property type="component" value="Unassembled WGS sequence"/>
</dbReference>
<accession>A0ABS8KNM8</accession>
<dbReference type="InterPro" id="IPR004360">
    <property type="entry name" value="Glyas_Fos-R_dOase_dom"/>
</dbReference>
<keyword evidence="3" id="KW-1185">Reference proteome</keyword>
<dbReference type="Pfam" id="PF00903">
    <property type="entry name" value="Glyoxalase"/>
    <property type="match status" value="1"/>
</dbReference>
<evidence type="ECO:0000313" key="3">
    <source>
        <dbReference type="Proteomes" id="UP001198862"/>
    </source>
</evidence>
<reference evidence="2 3" key="1">
    <citation type="submission" date="2021-11" db="EMBL/GenBank/DDBJ databases">
        <authorList>
            <person name="Lee D.-H."/>
            <person name="Kim S.-B."/>
        </authorList>
    </citation>
    <scope>NUCLEOTIDE SEQUENCE [LARGE SCALE GENOMIC DNA]</scope>
    <source>
        <strain evidence="2 3">KCTC 52223</strain>
    </source>
</reference>
<evidence type="ECO:0000259" key="1">
    <source>
        <dbReference type="PROSITE" id="PS51819"/>
    </source>
</evidence>
<organism evidence="2 3">
    <name type="scientific">Reyranella aquatilis</name>
    <dbReference type="NCBI Taxonomy" id="2035356"/>
    <lineage>
        <taxon>Bacteria</taxon>
        <taxon>Pseudomonadati</taxon>
        <taxon>Pseudomonadota</taxon>
        <taxon>Alphaproteobacteria</taxon>
        <taxon>Hyphomicrobiales</taxon>
        <taxon>Reyranellaceae</taxon>
        <taxon>Reyranella</taxon>
    </lineage>
</organism>
<sequence>MMRSSTTVFTVSDAAAALAYYRDRLGFDVDFEYGTPTFYVGLCSGEVSLHLVAASQSPRPPGHGAVCIFVDDVDALHADLVRRGARILNPPEDRDYGLRDFAIADADGNMIFFGTETKQR</sequence>
<comment type="caution">
    <text evidence="2">The sequence shown here is derived from an EMBL/GenBank/DDBJ whole genome shotgun (WGS) entry which is preliminary data.</text>
</comment>
<dbReference type="InterPro" id="IPR037523">
    <property type="entry name" value="VOC_core"/>
</dbReference>
<dbReference type="Gene3D" id="3.10.180.10">
    <property type="entry name" value="2,3-Dihydroxybiphenyl 1,2-Dioxygenase, domain 1"/>
    <property type="match status" value="1"/>
</dbReference>
<name>A0ABS8KNM8_9HYPH</name>
<protein>
    <submittedName>
        <fullName evidence="2">VOC family protein</fullName>
    </submittedName>
</protein>
<evidence type="ECO:0000313" key="2">
    <source>
        <dbReference type="EMBL" id="MCC8427362.1"/>
    </source>
</evidence>
<dbReference type="InterPro" id="IPR029068">
    <property type="entry name" value="Glyas_Bleomycin-R_OHBP_Dase"/>
</dbReference>
<dbReference type="SUPFAM" id="SSF54593">
    <property type="entry name" value="Glyoxalase/Bleomycin resistance protein/Dihydroxybiphenyl dioxygenase"/>
    <property type="match status" value="1"/>
</dbReference>
<proteinExistence type="predicted"/>
<feature type="domain" description="VOC" evidence="1">
    <location>
        <begin position="3"/>
        <end position="116"/>
    </location>
</feature>
<dbReference type="RefSeq" id="WP_230548604.1">
    <property type="nucleotide sequence ID" value="NZ_JAJISD010000001.1"/>
</dbReference>